<dbReference type="SUPFAM" id="SSF53335">
    <property type="entry name" value="S-adenosyl-L-methionine-dependent methyltransferases"/>
    <property type="match status" value="1"/>
</dbReference>
<proteinExistence type="predicted"/>
<dbReference type="Pfam" id="PF06634">
    <property type="entry name" value="DUF1156"/>
    <property type="match status" value="1"/>
</dbReference>
<evidence type="ECO:0000313" key="2">
    <source>
        <dbReference type="EMBL" id="AXY68261.1"/>
    </source>
</evidence>
<dbReference type="InterPro" id="IPR009537">
    <property type="entry name" value="DUF1156"/>
</dbReference>
<dbReference type="RefSeq" id="WP_181494810.1">
    <property type="nucleotide sequence ID" value="NZ_CP032152.1"/>
</dbReference>
<dbReference type="Gene3D" id="3.40.50.150">
    <property type="entry name" value="Vaccinia Virus protein VP39"/>
    <property type="match status" value="1"/>
</dbReference>
<dbReference type="InterPro" id="IPR029063">
    <property type="entry name" value="SAM-dependent_MTases_sf"/>
</dbReference>
<sequence>MPDRPPTTESPPTLPPRAWAHRPALIERLLPVQKLSAEVYKERMAGAGQTLTALGSYWKGRKPLILAKACILGCLLPATDDPQRDLEIFELLMGMDDASLAARAKKKPTPKEIAAKVTFARLQDFFDISPPQLLLRSAPVDWSNPLYANVKLSWRDDVPLWDRRHLEAELLPKVPYRQRIESLYRPEEVADVHDHIWQRVNAHLGTHAHSFPELIEQLGILRFGHRPRVADTFCGSGQIPFEAARLGCDVYASDLNPIACLLTWGAFHIVGGTPEERAQLEQDQQELVAKVQAEIDQLGIEEDGNGWRAKVFLYCLETRCPQTGWWVPLLPTRVISKGYRVIAELEPEASEQRYRIRIRSGVSDADLKAAEKGTVRSDGRGQDPYLIHTVNGREYRTKISTLRGDYKTPDGKTANRLRRWQKSDFKPHPDDIFQERLYCIQWMRPIANTSRYEYEFREVTAADLERERIVEDYVAKHLTEWQEKGWVPDMPIELGHNTRQPIWERGWTYWHHLFNPRQLLIGSMIRKFSKATDYINYAYALNYFSKLCVWDTSRDNAQNVFYNQALNTFFNYACRSFTQIKPFLVRSFNKYPLIVHCKVNNNDAKSHCVNNDIYITDPPYGDAVKYEEITEFFIAWLRKNPPPEFADWVWDSRRALAIKGEGEEFRRNMVESYRRMRECMADNGLQVIMFTHQSGAIWADMANIVWAAGLQVTAAWYVVTETDSGLRNGSYVKGTVLLVCRKRQGHLSTTRDDLAWDLQEEVEQQVNLLTGLNQQARGWYRDENVFEDADLQMAGYAAALRVLTQYDRIDGRDMTNEALRPRLKGETTFVDELITFAVDIANQHLVPSGLSRDLWKELQPMERFYLKMLDLELRGLKTLDNYQNFAKAFKVRDFYPLMADKRANHARLKSALELGSSLMDSGSEFGGTLVRGILYALMELQQDEDVDVVIQHLSHNLPDFYRQREQVIEVCQYIEHHLRYHRAAEASAARILAEALLHQRLN</sequence>
<protein>
    <submittedName>
        <fullName evidence="2">DUF1156 domain-containing protein</fullName>
    </submittedName>
</protein>
<dbReference type="KEGG" id="tsq:D3A95_09660"/>
<dbReference type="EMBL" id="CP032152">
    <property type="protein sequence ID" value="AXY68261.1"/>
    <property type="molecule type" value="Genomic_DNA"/>
</dbReference>
<evidence type="ECO:0000313" key="3">
    <source>
        <dbReference type="Proteomes" id="UP000261812"/>
    </source>
</evidence>
<dbReference type="InterPro" id="IPR049953">
    <property type="entry name" value="Antiphage_assoc"/>
</dbReference>
<name>A0A3B7MFS0_9CYAN</name>
<organism evidence="2 3">
    <name type="scientific">Thermosynechococcus sichuanensis E542</name>
    <dbReference type="NCBI Taxonomy" id="2016101"/>
    <lineage>
        <taxon>Bacteria</taxon>
        <taxon>Bacillati</taxon>
        <taxon>Cyanobacteriota</taxon>
        <taxon>Cyanophyceae</taxon>
        <taxon>Acaryochloridales</taxon>
        <taxon>Thermosynechococcaceae</taxon>
        <taxon>Thermosynechococcus</taxon>
        <taxon>Thermosynechococcus sichuanensis</taxon>
    </lineage>
</organism>
<keyword evidence="3" id="KW-1185">Reference proteome</keyword>
<dbReference type="AlphaFoldDB" id="A0A3B7MFS0"/>
<dbReference type="REBASE" id="274433">
    <property type="entry name" value="M.Tel542ORF9660P"/>
</dbReference>
<reference evidence="3" key="1">
    <citation type="submission" date="2018-09" db="EMBL/GenBank/DDBJ databases">
        <title>Complete genome sequence of thermophilic cyanobacteria strain Thermosynechococcus elongatus PKUAC-SCTE542.</title>
        <authorList>
            <person name="Liang Y."/>
            <person name="Tang J."/>
            <person name="Daroch M."/>
        </authorList>
    </citation>
    <scope>NUCLEOTIDE SEQUENCE [LARGE SCALE GENOMIC DNA]</scope>
    <source>
        <strain evidence="3">E542</strain>
    </source>
</reference>
<dbReference type="Proteomes" id="UP000261812">
    <property type="component" value="Chromosome"/>
</dbReference>
<accession>A0A3B7MFS0</accession>
<gene>
    <name evidence="2" type="ORF">D3A95_09660</name>
</gene>
<feature type="domain" description="DUF1156" evidence="1">
    <location>
        <begin position="30"/>
        <end position="90"/>
    </location>
</feature>
<dbReference type="NCBIfam" id="NF042963">
    <property type="entry name" value="DUF1156_antiphage"/>
    <property type="match status" value="1"/>
</dbReference>
<evidence type="ECO:0000259" key="1">
    <source>
        <dbReference type="Pfam" id="PF06634"/>
    </source>
</evidence>